<dbReference type="EMBL" id="CATOUU010000652">
    <property type="protein sequence ID" value="CAI9937880.1"/>
    <property type="molecule type" value="Genomic_DNA"/>
</dbReference>
<dbReference type="AlphaFoldDB" id="A0AA86PM03"/>
<evidence type="ECO:0000313" key="1">
    <source>
        <dbReference type="EMBL" id="CAI9937880.1"/>
    </source>
</evidence>
<organism evidence="1">
    <name type="scientific">Hexamita inflata</name>
    <dbReference type="NCBI Taxonomy" id="28002"/>
    <lineage>
        <taxon>Eukaryota</taxon>
        <taxon>Metamonada</taxon>
        <taxon>Diplomonadida</taxon>
        <taxon>Hexamitidae</taxon>
        <taxon>Hexamitinae</taxon>
        <taxon>Hexamita</taxon>
    </lineage>
</organism>
<keyword evidence="3" id="KW-1185">Reference proteome</keyword>
<dbReference type="Proteomes" id="UP001642409">
    <property type="component" value="Unassembled WGS sequence"/>
</dbReference>
<dbReference type="Gene3D" id="3.80.10.10">
    <property type="entry name" value="Ribonuclease Inhibitor"/>
    <property type="match status" value="2"/>
</dbReference>
<protein>
    <submittedName>
        <fullName evidence="1">Uncharacterized protein</fullName>
    </submittedName>
</protein>
<gene>
    <name evidence="1" type="ORF">HINF_LOCUS25525</name>
    <name evidence="2" type="ORF">HINF_LOCUS42883</name>
</gene>
<evidence type="ECO:0000313" key="2">
    <source>
        <dbReference type="EMBL" id="CAL6048831.1"/>
    </source>
</evidence>
<dbReference type="SUPFAM" id="SSF52047">
    <property type="entry name" value="RNI-like"/>
    <property type="match status" value="2"/>
</dbReference>
<reference evidence="2 3" key="2">
    <citation type="submission" date="2024-07" db="EMBL/GenBank/DDBJ databases">
        <authorList>
            <person name="Akdeniz Z."/>
        </authorList>
    </citation>
    <scope>NUCLEOTIDE SEQUENCE [LARGE SCALE GENOMIC DNA]</scope>
</reference>
<evidence type="ECO:0000313" key="3">
    <source>
        <dbReference type="Proteomes" id="UP001642409"/>
    </source>
</evidence>
<dbReference type="EMBL" id="CAXDID020000176">
    <property type="protein sequence ID" value="CAL6048831.1"/>
    <property type="molecule type" value="Genomic_DNA"/>
</dbReference>
<name>A0AA86PM03_9EUKA</name>
<reference evidence="1" key="1">
    <citation type="submission" date="2023-06" db="EMBL/GenBank/DDBJ databases">
        <authorList>
            <person name="Kurt Z."/>
        </authorList>
    </citation>
    <scope>NUCLEOTIDE SEQUENCE</scope>
</reference>
<dbReference type="InterPro" id="IPR032675">
    <property type="entry name" value="LRR_dom_sf"/>
</dbReference>
<proteinExistence type="predicted"/>
<sequence>MLQSLLDEKLQVNEMINKLISEQNFFNSYPSALQLFNKKCITRNQLLAAYISNYIRNTSLQFVNQRTLINHSQLLQMLEQLTEPLIELEFNVYDEDLAKIFHQVLQKAMSLTIVKYSSQNQPLFQDRPLNLKVINISSMRLDDVQIGNLISSSINTLEYLKLEQCSIRAFNVATLQQLVTAPNIHTINFNQNKLTCQVVFDIFEQIIQYKPAKLKTLSLAFNPLFKAVIARSFDDQYQQLQKLDDQLCKNQVFTYNKTTKQLAPSNYLELDISETQFNSDKQSDYKHYFGKTLQVLQKYFNLHVKMGGFVYSSITDTVYGLNAGGILTQFIHLEEFYDSQPNNIIRTDDEKKSKDDARILPNSKLHLDFTSSQLRKLTQFDKENLDWAWKHGSNIANRLVSLNLSNTDLGYSWPEDTRKHFFEMLKQCSQLEELIVYNEYDKNMSQMFMNHLADPQFLPKLQIINIDLFCNANDILEAIFDRKKSFTCLSLNNSQTKIRHFQDVANMLLDQDFDKIMIRNTCLCRKNHQFVEDDCFIQDRDITIQQKQMETQILCLQHSLSASCFSSCFNLSDVQNFNIIQDKIACPEHNVDLRLSTMAQVSILESQCEMIKQFRRAPLYYMLNNQLPLQKLWNVKLLNMSCNKFNTEDVNILIQIVTEIQFCTCLQLEDCGLNDLQCAALVTVFFNKPRKLLNVSHNSAYEKSYSAVASIPSSDIQRFLMLNHGRKLSVTQQKAIVQQYKSAQITNLVLTTSLEQKFIDEELVESESFSFKLMSQNSRVMNQIKYDFLQQQCELADITREIAFDTKISYEDSLTYDIK</sequence>
<accession>A0AA86PM03</accession>
<comment type="caution">
    <text evidence="1">The sequence shown here is derived from an EMBL/GenBank/DDBJ whole genome shotgun (WGS) entry which is preliminary data.</text>
</comment>